<organism evidence="2 3">
    <name type="scientific">Peronospora matthiolae</name>
    <dbReference type="NCBI Taxonomy" id="2874970"/>
    <lineage>
        <taxon>Eukaryota</taxon>
        <taxon>Sar</taxon>
        <taxon>Stramenopiles</taxon>
        <taxon>Oomycota</taxon>
        <taxon>Peronosporomycetes</taxon>
        <taxon>Peronosporales</taxon>
        <taxon>Peronosporaceae</taxon>
        <taxon>Peronospora</taxon>
    </lineage>
</organism>
<evidence type="ECO:0000256" key="1">
    <source>
        <dbReference type="SAM" id="MobiDB-lite"/>
    </source>
</evidence>
<comment type="caution">
    <text evidence="2">The sequence shown here is derived from an EMBL/GenBank/DDBJ whole genome shotgun (WGS) entry which is preliminary data.</text>
</comment>
<accession>A0AAV1VHC3</accession>
<dbReference type="AlphaFoldDB" id="A0AAV1VHC3"/>
<feature type="region of interest" description="Disordered" evidence="1">
    <location>
        <begin position="185"/>
        <end position="218"/>
    </location>
</feature>
<gene>
    <name evidence="2" type="ORF">PM001_LOCUS31375</name>
</gene>
<sequence>MKGDVAVQDCHEMLSSYTNSSACVAPKNAGCIEIEAGAWGCVFEQRGAETPAPTSANMDVPTPAPTRAKIDVPTPAPTRAKIDVPTPAPTRAEIDVPTPGPTRAKIDVPYACSERGLRSTFLRLLLPGQIWTSLRLLPTRIKVDVPTPAPTEGQEIDVLRLLRRGLRSTSLRLLQLGWGIVDVPTPVPTRDQNGRPTPARTEQTEQPTPAPTSGVRGGYATYCTEGPIRSGYGDWPAGYNVPHEGDIAVQDCHEMLSSYTALSACVRPRMLVYRQIGTGAWGCVFEQEGLRPV</sequence>
<evidence type="ECO:0000313" key="2">
    <source>
        <dbReference type="EMBL" id="CAK7946225.1"/>
    </source>
</evidence>
<dbReference type="Proteomes" id="UP001162060">
    <property type="component" value="Unassembled WGS sequence"/>
</dbReference>
<reference evidence="2" key="1">
    <citation type="submission" date="2024-01" db="EMBL/GenBank/DDBJ databases">
        <authorList>
            <person name="Webb A."/>
        </authorList>
    </citation>
    <scope>NUCLEOTIDE SEQUENCE</scope>
    <source>
        <strain evidence="2">Pm1</strain>
    </source>
</reference>
<name>A0AAV1VHC3_9STRA</name>
<evidence type="ECO:0000313" key="3">
    <source>
        <dbReference type="Proteomes" id="UP001162060"/>
    </source>
</evidence>
<dbReference type="EMBL" id="CAKLBY020000345">
    <property type="protein sequence ID" value="CAK7946225.1"/>
    <property type="molecule type" value="Genomic_DNA"/>
</dbReference>
<proteinExistence type="predicted"/>
<protein>
    <submittedName>
        <fullName evidence="2">Uncharacterized protein</fullName>
    </submittedName>
</protein>
<feature type="region of interest" description="Disordered" evidence="1">
    <location>
        <begin position="50"/>
        <end position="100"/>
    </location>
</feature>